<dbReference type="InterPro" id="IPR003807">
    <property type="entry name" value="DUF202"/>
</dbReference>
<keyword evidence="4 5" id="KW-0472">Membrane</keyword>
<organism evidence="7 8">
    <name type="scientific">Candidatus Avipropionibacterium avicola</name>
    <dbReference type="NCBI Taxonomy" id="2840701"/>
    <lineage>
        <taxon>Bacteria</taxon>
        <taxon>Bacillati</taxon>
        <taxon>Actinomycetota</taxon>
        <taxon>Actinomycetes</taxon>
        <taxon>Propionibacteriales</taxon>
        <taxon>Propionibacteriaceae</taxon>
        <taxon>Propionibacteriaceae incertae sedis</taxon>
        <taxon>Candidatus Avipropionibacterium</taxon>
    </lineage>
</organism>
<dbReference type="Pfam" id="PF02656">
    <property type="entry name" value="DUF202"/>
    <property type="match status" value="1"/>
</dbReference>
<keyword evidence="3 5" id="KW-1133">Transmembrane helix</keyword>
<evidence type="ECO:0000256" key="3">
    <source>
        <dbReference type="ARBA" id="ARBA00022989"/>
    </source>
</evidence>
<evidence type="ECO:0000313" key="8">
    <source>
        <dbReference type="Proteomes" id="UP000886842"/>
    </source>
</evidence>
<feature type="domain" description="DUF202" evidence="6">
    <location>
        <begin position="22"/>
        <end position="87"/>
    </location>
</feature>
<evidence type="ECO:0000256" key="5">
    <source>
        <dbReference type="SAM" id="Phobius"/>
    </source>
</evidence>
<evidence type="ECO:0000256" key="1">
    <source>
        <dbReference type="ARBA" id="ARBA00004127"/>
    </source>
</evidence>
<protein>
    <submittedName>
        <fullName evidence="7">DUF202 domain-containing protein</fullName>
    </submittedName>
</protein>
<reference evidence="7" key="2">
    <citation type="journal article" date="2021" name="PeerJ">
        <title>Extensive microbial diversity within the chicken gut microbiome revealed by metagenomics and culture.</title>
        <authorList>
            <person name="Gilroy R."/>
            <person name="Ravi A."/>
            <person name="Getino M."/>
            <person name="Pursley I."/>
            <person name="Horton D.L."/>
            <person name="Alikhan N.F."/>
            <person name="Baker D."/>
            <person name="Gharbi K."/>
            <person name="Hall N."/>
            <person name="Watson M."/>
            <person name="Adriaenssens E.M."/>
            <person name="Foster-Nyarko E."/>
            <person name="Jarju S."/>
            <person name="Secka A."/>
            <person name="Antonio M."/>
            <person name="Oren A."/>
            <person name="Chaudhuri R.R."/>
            <person name="La Ragione R."/>
            <person name="Hildebrand F."/>
            <person name="Pallen M.J."/>
        </authorList>
    </citation>
    <scope>NUCLEOTIDE SEQUENCE</scope>
    <source>
        <strain evidence="7">ChiGjej1B1-24693</strain>
    </source>
</reference>
<keyword evidence="2 5" id="KW-0812">Transmembrane</keyword>
<comment type="caution">
    <text evidence="7">The sequence shown here is derived from an EMBL/GenBank/DDBJ whole genome shotgun (WGS) entry which is preliminary data.</text>
</comment>
<proteinExistence type="predicted"/>
<evidence type="ECO:0000256" key="2">
    <source>
        <dbReference type="ARBA" id="ARBA00022692"/>
    </source>
</evidence>
<sequence length="124" mass="13433">MIRKAGDATPEDRPWEQQIWDHGLQPERTKLAWQRTALSATACSLVVARMVGQTHPVVGIVVAAVAILCGAGIARTARRRHWRVVRAVHREDLLPDARSSGWLTALIVATGLGAVALAVIPFLS</sequence>
<evidence type="ECO:0000259" key="6">
    <source>
        <dbReference type="Pfam" id="PF02656"/>
    </source>
</evidence>
<dbReference type="EMBL" id="DVLP01000423">
    <property type="protein sequence ID" value="HIT76832.1"/>
    <property type="molecule type" value="Genomic_DNA"/>
</dbReference>
<evidence type="ECO:0000313" key="7">
    <source>
        <dbReference type="EMBL" id="HIT76832.1"/>
    </source>
</evidence>
<feature type="transmembrane region" description="Helical" evidence="5">
    <location>
        <begin position="99"/>
        <end position="123"/>
    </location>
</feature>
<feature type="transmembrane region" description="Helical" evidence="5">
    <location>
        <begin position="57"/>
        <end position="78"/>
    </location>
</feature>
<comment type="subcellular location">
    <subcellularLocation>
        <location evidence="1">Endomembrane system</location>
        <topology evidence="1">Multi-pass membrane protein</topology>
    </subcellularLocation>
</comment>
<dbReference type="GO" id="GO:0012505">
    <property type="term" value="C:endomembrane system"/>
    <property type="evidence" value="ECO:0007669"/>
    <property type="project" value="UniProtKB-SubCell"/>
</dbReference>
<dbReference type="AlphaFoldDB" id="A0A9D1KPG7"/>
<dbReference type="Proteomes" id="UP000886842">
    <property type="component" value="Unassembled WGS sequence"/>
</dbReference>
<evidence type="ECO:0000256" key="4">
    <source>
        <dbReference type="ARBA" id="ARBA00023136"/>
    </source>
</evidence>
<reference evidence="7" key="1">
    <citation type="submission" date="2020-10" db="EMBL/GenBank/DDBJ databases">
        <authorList>
            <person name="Gilroy R."/>
        </authorList>
    </citation>
    <scope>NUCLEOTIDE SEQUENCE</scope>
    <source>
        <strain evidence="7">ChiGjej1B1-24693</strain>
    </source>
</reference>
<name>A0A9D1KPG7_9ACTN</name>
<gene>
    <name evidence="7" type="ORF">IAA98_14730</name>
</gene>
<accession>A0A9D1KPG7</accession>